<dbReference type="AlphaFoldDB" id="A0A8T6R669"/>
<feature type="transmembrane region" description="Helical" evidence="8">
    <location>
        <begin position="341"/>
        <end position="363"/>
    </location>
</feature>
<feature type="transmembrane region" description="Helical" evidence="8">
    <location>
        <begin position="291"/>
        <end position="321"/>
    </location>
</feature>
<protein>
    <submittedName>
        <fullName evidence="11">Iron ABC transporter permease</fullName>
    </submittedName>
</protein>
<dbReference type="GO" id="GO:0055085">
    <property type="term" value="P:transmembrane transport"/>
    <property type="evidence" value="ECO:0007669"/>
    <property type="project" value="InterPro"/>
</dbReference>
<organism evidence="11 12">
    <name type="scientific">Phycicoccus flavus</name>
    <dbReference type="NCBI Taxonomy" id="2502783"/>
    <lineage>
        <taxon>Bacteria</taxon>
        <taxon>Bacillati</taxon>
        <taxon>Actinomycetota</taxon>
        <taxon>Actinomycetes</taxon>
        <taxon>Micrococcales</taxon>
        <taxon>Intrasporangiaceae</taxon>
        <taxon>Phycicoccus</taxon>
    </lineage>
</organism>
<dbReference type="PANTHER" id="PTHR43357:SF3">
    <property type="entry name" value="FE(3+)-TRANSPORT SYSTEM PERMEASE PROTEIN FBPB 2"/>
    <property type="match status" value="1"/>
</dbReference>
<dbReference type="Proteomes" id="UP000287866">
    <property type="component" value="Unassembled WGS sequence"/>
</dbReference>
<sequence length="537" mass="55236">MAPAPAPTAPYPTGPAPSPASPEPPAGVPGGAAGRPSWALRGAAALVAALCVLPLLVVAVTALQSGPAEAFALVWRPRVAELLRNTVSLVVLTGTLSAVLGVGAAWLVERTALPGAGLWRVAFVAPLAVPAFVNSFAWAALVPGFSGLGGAVLVTTLSYFPFVFLPVAALLRSTDPGLEEAARSLGLGPVRTFLRVGLAQLRPALLGGLLLVALHLLAEFGALEMLRFPTFTTAILDQYEVAFDSRSGSVLALVLMGLAVTVLTLEMLARGRTRHARVGAGSARRPTRARLGALTVPALLATGGLAVLAVGVPAWSIGTWLTRTGEAYEPVVLGPAVRSTLGLALVAALVTTVATFPAAWLLARRRSRFAVLVERVTYLASSLPGVVVALALIALAIGYARPLYQTAPVLVLAYAVLFVPRAMVTTRAAIAAVPPELGDAARALGDGPLRAFARVQLPLMLRGTMAGFALVFIAVSTELTATLLLAPTGTQTLATAFWSASSSLDYAAAAPYAAALVVLSAPLTWLLLRSGREEPAT</sequence>
<gene>
    <name evidence="11" type="ORF">EPD83_014505</name>
</gene>
<feature type="domain" description="ABC transmembrane type-1" evidence="10">
    <location>
        <begin position="337"/>
        <end position="527"/>
    </location>
</feature>
<feature type="region of interest" description="Disordered" evidence="9">
    <location>
        <begin position="1"/>
        <end position="32"/>
    </location>
</feature>
<comment type="similarity">
    <text evidence="8">Belongs to the binding-protein-dependent transport system permease family.</text>
</comment>
<dbReference type="InterPro" id="IPR035906">
    <property type="entry name" value="MetI-like_sf"/>
</dbReference>
<proteinExistence type="inferred from homology"/>
<evidence type="ECO:0000256" key="9">
    <source>
        <dbReference type="SAM" id="MobiDB-lite"/>
    </source>
</evidence>
<feature type="transmembrane region" description="Helical" evidence="8">
    <location>
        <begin position="250"/>
        <end position="270"/>
    </location>
</feature>
<feature type="transmembrane region" description="Helical" evidence="8">
    <location>
        <begin position="192"/>
        <end position="218"/>
    </location>
</feature>
<dbReference type="CDD" id="cd06261">
    <property type="entry name" value="TM_PBP2"/>
    <property type="match status" value="2"/>
</dbReference>
<evidence type="ECO:0000313" key="12">
    <source>
        <dbReference type="Proteomes" id="UP000287866"/>
    </source>
</evidence>
<evidence type="ECO:0000313" key="11">
    <source>
        <dbReference type="EMBL" id="NHA69252.1"/>
    </source>
</evidence>
<feature type="transmembrane region" description="Helical" evidence="8">
    <location>
        <begin position="43"/>
        <end position="66"/>
    </location>
</feature>
<feature type="domain" description="ABC transmembrane type-1" evidence="10">
    <location>
        <begin position="83"/>
        <end position="264"/>
    </location>
</feature>
<evidence type="ECO:0000259" key="10">
    <source>
        <dbReference type="PROSITE" id="PS50928"/>
    </source>
</evidence>
<feature type="compositionally biased region" description="Pro residues" evidence="9">
    <location>
        <begin position="1"/>
        <end position="27"/>
    </location>
</feature>
<dbReference type="SUPFAM" id="SSF161098">
    <property type="entry name" value="MetI-like"/>
    <property type="match status" value="2"/>
</dbReference>
<dbReference type="PANTHER" id="PTHR43357">
    <property type="entry name" value="INNER MEMBRANE ABC TRANSPORTER PERMEASE PROTEIN YDCV"/>
    <property type="match status" value="1"/>
</dbReference>
<keyword evidence="6 8" id="KW-1133">Transmembrane helix</keyword>
<dbReference type="Pfam" id="PF00528">
    <property type="entry name" value="BPD_transp_1"/>
    <property type="match status" value="2"/>
</dbReference>
<feature type="transmembrane region" description="Helical" evidence="8">
    <location>
        <begin position="86"/>
        <end position="108"/>
    </location>
</feature>
<feature type="transmembrane region" description="Helical" evidence="8">
    <location>
        <begin position="120"/>
        <end position="141"/>
    </location>
</feature>
<evidence type="ECO:0000256" key="4">
    <source>
        <dbReference type="ARBA" id="ARBA00022519"/>
    </source>
</evidence>
<name>A0A8T6R669_9MICO</name>
<dbReference type="RefSeq" id="WP_165566759.1">
    <property type="nucleotide sequence ID" value="NZ_SAYU02000052.1"/>
</dbReference>
<dbReference type="GO" id="GO:0005886">
    <property type="term" value="C:plasma membrane"/>
    <property type="evidence" value="ECO:0007669"/>
    <property type="project" value="UniProtKB-SubCell"/>
</dbReference>
<keyword evidence="4" id="KW-0997">Cell inner membrane</keyword>
<evidence type="ECO:0000256" key="1">
    <source>
        <dbReference type="ARBA" id="ARBA00004429"/>
    </source>
</evidence>
<evidence type="ECO:0000256" key="7">
    <source>
        <dbReference type="ARBA" id="ARBA00023136"/>
    </source>
</evidence>
<dbReference type="EMBL" id="SAYU02000052">
    <property type="protein sequence ID" value="NHA69252.1"/>
    <property type="molecule type" value="Genomic_DNA"/>
</dbReference>
<keyword evidence="7 8" id="KW-0472">Membrane</keyword>
<dbReference type="InterPro" id="IPR000515">
    <property type="entry name" value="MetI-like"/>
</dbReference>
<feature type="transmembrane region" description="Helical" evidence="8">
    <location>
        <begin position="459"/>
        <end position="486"/>
    </location>
</feature>
<keyword evidence="2 8" id="KW-0813">Transport</keyword>
<evidence type="ECO:0000256" key="3">
    <source>
        <dbReference type="ARBA" id="ARBA00022475"/>
    </source>
</evidence>
<comment type="subcellular location">
    <subcellularLocation>
        <location evidence="1">Cell inner membrane</location>
        <topology evidence="1">Multi-pass membrane protein</topology>
    </subcellularLocation>
    <subcellularLocation>
        <location evidence="8">Cell membrane</location>
        <topology evidence="8">Multi-pass membrane protein</topology>
    </subcellularLocation>
</comment>
<accession>A0A8T6R669</accession>
<evidence type="ECO:0000256" key="5">
    <source>
        <dbReference type="ARBA" id="ARBA00022692"/>
    </source>
</evidence>
<evidence type="ECO:0000256" key="8">
    <source>
        <dbReference type="RuleBase" id="RU363032"/>
    </source>
</evidence>
<dbReference type="PROSITE" id="PS50928">
    <property type="entry name" value="ABC_TM1"/>
    <property type="match status" value="2"/>
</dbReference>
<feature type="transmembrane region" description="Helical" evidence="8">
    <location>
        <begin position="147"/>
        <end position="171"/>
    </location>
</feature>
<comment type="caution">
    <text evidence="11">The sequence shown here is derived from an EMBL/GenBank/DDBJ whole genome shotgun (WGS) entry which is preliminary data.</text>
</comment>
<reference evidence="11" key="1">
    <citation type="submission" date="2020-03" db="EMBL/GenBank/DDBJ databases">
        <title>Phycicoccus flavus sp. nov., a novel endophytic actinobacterium isolated from branch of Kandelia candel.</title>
        <authorList>
            <person name="Tuo L."/>
        </authorList>
    </citation>
    <scope>NUCLEOTIDE SEQUENCE</scope>
    <source>
        <strain evidence="11">CMS6Z-2</strain>
    </source>
</reference>
<keyword evidence="3" id="KW-1003">Cell membrane</keyword>
<feature type="transmembrane region" description="Helical" evidence="8">
    <location>
        <begin position="506"/>
        <end position="528"/>
    </location>
</feature>
<keyword evidence="5 8" id="KW-0812">Transmembrane</keyword>
<evidence type="ECO:0000256" key="2">
    <source>
        <dbReference type="ARBA" id="ARBA00022448"/>
    </source>
</evidence>
<feature type="transmembrane region" description="Helical" evidence="8">
    <location>
        <begin position="375"/>
        <end position="397"/>
    </location>
</feature>
<keyword evidence="12" id="KW-1185">Reference proteome</keyword>
<evidence type="ECO:0000256" key="6">
    <source>
        <dbReference type="ARBA" id="ARBA00022989"/>
    </source>
</evidence>
<dbReference type="Gene3D" id="1.10.3720.10">
    <property type="entry name" value="MetI-like"/>
    <property type="match status" value="2"/>
</dbReference>
<feature type="transmembrane region" description="Helical" evidence="8">
    <location>
        <begin position="403"/>
        <end position="420"/>
    </location>
</feature>